<evidence type="ECO:0000256" key="2">
    <source>
        <dbReference type="ARBA" id="ARBA00008929"/>
    </source>
</evidence>
<evidence type="ECO:0000256" key="3">
    <source>
        <dbReference type="ARBA" id="ARBA00022475"/>
    </source>
</evidence>
<dbReference type="AlphaFoldDB" id="A0A842JGB2"/>
<dbReference type="Gene3D" id="1.20.1630.10">
    <property type="entry name" value="Formate dehydrogenase/DMSO reductase domain"/>
    <property type="match status" value="1"/>
</dbReference>
<evidence type="ECO:0000256" key="4">
    <source>
        <dbReference type="ARBA" id="ARBA00022692"/>
    </source>
</evidence>
<evidence type="ECO:0000313" key="9">
    <source>
        <dbReference type="Proteomes" id="UP000587396"/>
    </source>
</evidence>
<feature type="transmembrane region" description="Helical" evidence="7">
    <location>
        <begin position="181"/>
        <end position="206"/>
    </location>
</feature>
<name>A0A842JGB2_9ACTN</name>
<evidence type="ECO:0000313" key="8">
    <source>
        <dbReference type="EMBL" id="MBC2888339.1"/>
    </source>
</evidence>
<protein>
    <submittedName>
        <fullName evidence="8">Polysulfide reductase NrfD</fullName>
    </submittedName>
</protein>
<comment type="similarity">
    <text evidence="2">Belongs to the NrfD family.</text>
</comment>
<feature type="transmembrane region" description="Helical" evidence="7">
    <location>
        <begin position="267"/>
        <end position="288"/>
    </location>
</feature>
<dbReference type="InterPro" id="IPR005614">
    <property type="entry name" value="NrfD-like"/>
</dbReference>
<feature type="transmembrane region" description="Helical" evidence="7">
    <location>
        <begin position="78"/>
        <end position="101"/>
    </location>
</feature>
<evidence type="ECO:0000256" key="1">
    <source>
        <dbReference type="ARBA" id="ARBA00004651"/>
    </source>
</evidence>
<evidence type="ECO:0000256" key="6">
    <source>
        <dbReference type="ARBA" id="ARBA00023136"/>
    </source>
</evidence>
<comment type="subcellular location">
    <subcellularLocation>
        <location evidence="1">Cell membrane</location>
        <topology evidence="1">Multi-pass membrane protein</topology>
    </subcellularLocation>
</comment>
<keyword evidence="3" id="KW-1003">Cell membrane</keyword>
<feature type="transmembrane region" description="Helical" evidence="7">
    <location>
        <begin position="226"/>
        <end position="247"/>
    </location>
</feature>
<feature type="transmembrane region" description="Helical" evidence="7">
    <location>
        <begin position="300"/>
        <end position="321"/>
    </location>
</feature>
<dbReference type="InterPro" id="IPR052049">
    <property type="entry name" value="Electron_transfer_protein"/>
</dbReference>
<evidence type="ECO:0000256" key="5">
    <source>
        <dbReference type="ARBA" id="ARBA00022989"/>
    </source>
</evidence>
<keyword evidence="9" id="KW-1185">Reference proteome</keyword>
<dbReference type="PANTHER" id="PTHR34856">
    <property type="entry name" value="PROTEIN NRFD"/>
    <property type="match status" value="1"/>
</dbReference>
<gene>
    <name evidence="8" type="primary">nrfD</name>
    <name evidence="8" type="ORF">H7313_03110</name>
</gene>
<proteinExistence type="inferred from homology"/>
<dbReference type="GO" id="GO:0005886">
    <property type="term" value="C:plasma membrane"/>
    <property type="evidence" value="ECO:0007669"/>
    <property type="project" value="UniProtKB-SubCell"/>
</dbReference>
<dbReference type="EMBL" id="JACMSE010000001">
    <property type="protein sequence ID" value="MBC2888339.1"/>
    <property type="molecule type" value="Genomic_DNA"/>
</dbReference>
<feature type="transmembrane region" description="Helical" evidence="7">
    <location>
        <begin position="31"/>
        <end position="58"/>
    </location>
</feature>
<reference evidence="8 9" key="1">
    <citation type="submission" date="2020-08" db="EMBL/GenBank/DDBJ databases">
        <authorList>
            <person name="Liu C."/>
            <person name="Sun Q."/>
        </authorList>
    </citation>
    <scope>NUCLEOTIDE SEQUENCE [LARGE SCALE GENOMIC DNA]</scope>
    <source>
        <strain evidence="8 9">N22</strain>
    </source>
</reference>
<feature type="transmembrane region" description="Helical" evidence="7">
    <location>
        <begin position="154"/>
        <end position="175"/>
    </location>
</feature>
<dbReference type="RefSeq" id="WP_185904279.1">
    <property type="nucleotide sequence ID" value="NZ_JACMSE010000001.1"/>
</dbReference>
<keyword evidence="4 7" id="KW-0812">Transmembrane</keyword>
<dbReference type="Pfam" id="PF03916">
    <property type="entry name" value="NrfD"/>
    <property type="match status" value="1"/>
</dbReference>
<dbReference type="Proteomes" id="UP000587396">
    <property type="component" value="Unassembled WGS sequence"/>
</dbReference>
<keyword evidence="5 7" id="KW-1133">Transmembrane helix</keyword>
<evidence type="ECO:0000256" key="7">
    <source>
        <dbReference type="SAM" id="Phobius"/>
    </source>
</evidence>
<dbReference type="PANTHER" id="PTHR34856:SF2">
    <property type="entry name" value="PROTEIN NRFD"/>
    <property type="match status" value="1"/>
</dbReference>
<keyword evidence="6 7" id="KW-0472">Membrane</keyword>
<accession>A0A842JGB2</accession>
<feature type="transmembrane region" description="Helical" evidence="7">
    <location>
        <begin position="121"/>
        <end position="142"/>
    </location>
</feature>
<comment type="caution">
    <text evidence="8">The sequence shown here is derived from an EMBL/GenBank/DDBJ whole genome shotgun (WGS) entry which is preliminary data.</text>
</comment>
<sequence>MRQLHRLCSKGIADAWDGGDTRNDDGKEHRLFGMLVIMYLFLGGASAGACFVMSLWSLVFHRNDDRHGPRLRLAFKALLGRCYGICFVLLVVAVLCLVWDLGSPSRALLLFTRAQPTILTLGAFSLAAELLIVLALAAANLFGLPRLGGRAKKAVEVLCCLCSCVVMAYTGLLLADSAIPLWSTWTLVALFFFSALSTGVSTVLLIDYFTQGQTLLLRSVKPLQKAHVACLVLEAIALALFLLSAFSNPQAQQSVALLLEPDMLANGVVGVLGMGLAVPLVLETASLLRKESRSIPVSDVVCLIGGLVLRYCVVMCGAHWAGPVFF</sequence>
<organism evidence="8 9">
    <name type="scientific">Gordonibacter massiliensis</name>
    <name type="common">ex Traore et al. 2017</name>
    <dbReference type="NCBI Taxonomy" id="1841863"/>
    <lineage>
        <taxon>Bacteria</taxon>
        <taxon>Bacillati</taxon>
        <taxon>Actinomycetota</taxon>
        <taxon>Coriobacteriia</taxon>
        <taxon>Eggerthellales</taxon>
        <taxon>Eggerthellaceae</taxon>
        <taxon>Gordonibacter</taxon>
    </lineage>
</organism>